<dbReference type="PANTHER" id="PTHR42961">
    <property type="entry name" value="IRON-SULFUR PROTEIN NUBPL"/>
    <property type="match status" value="1"/>
</dbReference>
<dbReference type="GO" id="GO:0016887">
    <property type="term" value="F:ATP hydrolysis activity"/>
    <property type="evidence" value="ECO:0007669"/>
    <property type="project" value="UniProtKB-UniRule"/>
</dbReference>
<dbReference type="GO" id="GO:0046872">
    <property type="term" value="F:metal ion binding"/>
    <property type="evidence" value="ECO:0007669"/>
    <property type="project" value="UniProtKB-KW"/>
</dbReference>
<keyword evidence="1 8" id="KW-0479">Metal-binding</keyword>
<dbReference type="CDD" id="cd02037">
    <property type="entry name" value="Mrp_NBP35"/>
    <property type="match status" value="1"/>
</dbReference>
<accession>A0A7C4HE90</accession>
<evidence type="ECO:0000256" key="4">
    <source>
        <dbReference type="ARBA" id="ARBA00023004"/>
    </source>
</evidence>
<feature type="binding site" evidence="8">
    <location>
        <begin position="31"/>
        <end position="38"/>
    </location>
    <ligand>
        <name>ATP</name>
        <dbReference type="ChEBI" id="CHEBI:30616"/>
    </ligand>
</feature>
<dbReference type="InterPro" id="IPR027417">
    <property type="entry name" value="P-loop_NTPase"/>
</dbReference>
<evidence type="ECO:0000256" key="3">
    <source>
        <dbReference type="ARBA" id="ARBA00022840"/>
    </source>
</evidence>
<name>A0A7C4HE90_STAMA</name>
<dbReference type="InterPro" id="IPR044304">
    <property type="entry name" value="NUBPL-like"/>
</dbReference>
<dbReference type="InterPro" id="IPR019591">
    <property type="entry name" value="Mrp/NBP35_ATP-bd"/>
</dbReference>
<dbReference type="PANTHER" id="PTHR42961:SF2">
    <property type="entry name" value="IRON-SULFUR PROTEIN NUBPL"/>
    <property type="match status" value="1"/>
</dbReference>
<dbReference type="SUPFAM" id="SSF52540">
    <property type="entry name" value="P-loop containing nucleoside triphosphate hydrolases"/>
    <property type="match status" value="1"/>
</dbReference>
<keyword evidence="2 8" id="KW-0547">Nucleotide-binding</keyword>
<dbReference type="FunFam" id="3.40.50.300:FF:001119">
    <property type="entry name" value="Iron-sulfur cluster carrier protein"/>
    <property type="match status" value="1"/>
</dbReference>
<evidence type="ECO:0000256" key="5">
    <source>
        <dbReference type="ARBA" id="ARBA00023014"/>
    </source>
</evidence>
<evidence type="ECO:0000313" key="9">
    <source>
        <dbReference type="EMBL" id="HGM58871.1"/>
    </source>
</evidence>
<organism evidence="9">
    <name type="scientific">Staphylothermus marinus</name>
    <dbReference type="NCBI Taxonomy" id="2280"/>
    <lineage>
        <taxon>Archaea</taxon>
        <taxon>Thermoproteota</taxon>
        <taxon>Thermoprotei</taxon>
        <taxon>Desulfurococcales</taxon>
        <taxon>Desulfurococcaceae</taxon>
        <taxon>Staphylothermus</taxon>
    </lineage>
</organism>
<evidence type="ECO:0000256" key="7">
    <source>
        <dbReference type="ARBA" id="ARBA00074706"/>
    </source>
</evidence>
<evidence type="ECO:0000256" key="8">
    <source>
        <dbReference type="HAMAP-Rule" id="MF_02040"/>
    </source>
</evidence>
<dbReference type="GO" id="GO:0140663">
    <property type="term" value="F:ATP-dependent FeS chaperone activity"/>
    <property type="evidence" value="ECO:0007669"/>
    <property type="project" value="InterPro"/>
</dbReference>
<sequence>MSKPFSFTDLFLRMIEENMKNVKHKVIVLSGKGGVGKSFIAVNLSLALSEMGLKIGLFDADLHGSSVPILLGVKKGFLYLEESRIIPVEGPLNVKFVSISLMTNSYETPIVWRGPLKTRAILEILARTYWGDIDYLIIDTPPGTGDEILTITQSLKKLDGGIVITAPNILTESIVTRTLNFLHEAGIRVLALVENFSYFKCPDTGKEHYPFGESNIEKLASKYKVDLVIKLPIDPLVAESIKREEPYYISFRNSEVSSKIRELASEIIKTIESVELNRE</sequence>
<evidence type="ECO:0000256" key="1">
    <source>
        <dbReference type="ARBA" id="ARBA00022723"/>
    </source>
</evidence>
<gene>
    <name evidence="9" type="ORF">ENU14_04725</name>
</gene>
<keyword evidence="3 8" id="KW-0067">ATP-binding</keyword>
<comment type="caution">
    <text evidence="9">The sequence shown here is derived from an EMBL/GenBank/DDBJ whole genome shotgun (WGS) entry which is preliminary data.</text>
</comment>
<keyword evidence="8" id="KW-0378">Hydrolase</keyword>
<dbReference type="EMBL" id="DTBJ01000034">
    <property type="protein sequence ID" value="HGM58871.1"/>
    <property type="molecule type" value="Genomic_DNA"/>
</dbReference>
<dbReference type="InterPro" id="IPR033756">
    <property type="entry name" value="YlxH/NBP35"/>
</dbReference>
<dbReference type="InterPro" id="IPR000808">
    <property type="entry name" value="Mrp-like_CS"/>
</dbReference>
<dbReference type="GO" id="GO:0051539">
    <property type="term" value="F:4 iron, 4 sulfur cluster binding"/>
    <property type="evidence" value="ECO:0007669"/>
    <property type="project" value="TreeGrafter"/>
</dbReference>
<comment type="function">
    <text evidence="6 8">Binds and transfers iron-sulfur (Fe-S) clusters to target apoproteins. Can hydrolyze ATP.</text>
</comment>
<dbReference type="Pfam" id="PF10609">
    <property type="entry name" value="ParA"/>
    <property type="match status" value="1"/>
</dbReference>
<keyword evidence="4 8" id="KW-0408">Iron</keyword>
<dbReference type="HAMAP" id="MF_02040">
    <property type="entry name" value="Mrp_NBP35"/>
    <property type="match status" value="1"/>
</dbReference>
<keyword evidence="5 8" id="KW-0411">Iron-sulfur</keyword>
<dbReference type="GO" id="GO:0016226">
    <property type="term" value="P:iron-sulfur cluster assembly"/>
    <property type="evidence" value="ECO:0007669"/>
    <property type="project" value="InterPro"/>
</dbReference>
<comment type="similarity">
    <text evidence="8">Belongs to the Mrp/NBP35 ATP-binding proteins family.</text>
</comment>
<dbReference type="AlphaFoldDB" id="A0A7C4HE90"/>
<protein>
    <recommendedName>
        <fullName evidence="7 8">Iron-sulfur cluster carrier protein</fullName>
    </recommendedName>
</protein>
<reference evidence="9" key="1">
    <citation type="journal article" date="2020" name="mSystems">
        <title>Genome- and Community-Level Interaction Insights into Carbon Utilization and Element Cycling Functions of Hydrothermarchaeota in Hydrothermal Sediment.</title>
        <authorList>
            <person name="Zhou Z."/>
            <person name="Liu Y."/>
            <person name="Xu W."/>
            <person name="Pan J."/>
            <person name="Luo Z.H."/>
            <person name="Li M."/>
        </authorList>
    </citation>
    <scope>NUCLEOTIDE SEQUENCE [LARGE SCALE GENOMIC DNA]</scope>
    <source>
        <strain evidence="9">SpSt-642</strain>
    </source>
</reference>
<comment type="subunit">
    <text evidence="8">Homodimer.</text>
</comment>
<evidence type="ECO:0000256" key="6">
    <source>
        <dbReference type="ARBA" id="ARBA00058094"/>
    </source>
</evidence>
<proteinExistence type="inferred from homology"/>
<dbReference type="GO" id="GO:0005524">
    <property type="term" value="F:ATP binding"/>
    <property type="evidence" value="ECO:0007669"/>
    <property type="project" value="UniProtKB-UniRule"/>
</dbReference>
<dbReference type="Gene3D" id="3.40.50.300">
    <property type="entry name" value="P-loop containing nucleotide triphosphate hydrolases"/>
    <property type="match status" value="1"/>
</dbReference>
<dbReference type="PROSITE" id="PS01215">
    <property type="entry name" value="MRP"/>
    <property type="match status" value="1"/>
</dbReference>
<evidence type="ECO:0000256" key="2">
    <source>
        <dbReference type="ARBA" id="ARBA00022741"/>
    </source>
</evidence>